<dbReference type="InterPro" id="IPR033131">
    <property type="entry name" value="Pectinesterase_Asp_AS"/>
</dbReference>
<dbReference type="GO" id="GO:0046910">
    <property type="term" value="F:pectinesterase inhibitor activity"/>
    <property type="evidence" value="ECO:0000318"/>
    <property type="project" value="GO_Central"/>
</dbReference>
<evidence type="ECO:0000313" key="17">
    <source>
        <dbReference type="EMBL" id="RHN49216.1"/>
    </source>
</evidence>
<dbReference type="Pfam" id="PF01095">
    <property type="entry name" value="Pectinesterase"/>
    <property type="match status" value="1"/>
</dbReference>
<evidence type="ECO:0000256" key="10">
    <source>
        <dbReference type="ARBA" id="ARBA00023180"/>
    </source>
</evidence>
<keyword evidence="6 14" id="KW-0134">Cell wall</keyword>
<organism evidence="16 19">
    <name type="scientific">Medicago truncatula</name>
    <name type="common">Barrel medic</name>
    <name type="synonym">Medicago tribuloides</name>
    <dbReference type="NCBI Taxonomy" id="3880"/>
    <lineage>
        <taxon>Eukaryota</taxon>
        <taxon>Viridiplantae</taxon>
        <taxon>Streptophyta</taxon>
        <taxon>Embryophyta</taxon>
        <taxon>Tracheophyta</taxon>
        <taxon>Spermatophyta</taxon>
        <taxon>Magnoliopsida</taxon>
        <taxon>eudicotyledons</taxon>
        <taxon>Gunneridae</taxon>
        <taxon>Pentapetalae</taxon>
        <taxon>rosids</taxon>
        <taxon>fabids</taxon>
        <taxon>Fabales</taxon>
        <taxon>Fabaceae</taxon>
        <taxon>Papilionoideae</taxon>
        <taxon>50 kb inversion clade</taxon>
        <taxon>NPAAA clade</taxon>
        <taxon>Hologalegina</taxon>
        <taxon>IRL clade</taxon>
        <taxon>Trifolieae</taxon>
        <taxon>Medicago</taxon>
    </lineage>
</organism>
<comment type="function">
    <text evidence="12 14">Acts in the modification of cell walls via demethylesterification of cell wall pectin.</text>
</comment>
<evidence type="ECO:0000256" key="4">
    <source>
        <dbReference type="ARBA" id="ARBA00007786"/>
    </source>
</evidence>
<dbReference type="InterPro" id="IPR012334">
    <property type="entry name" value="Pectin_lyas_fold"/>
</dbReference>
<dbReference type="Pfam" id="PF04043">
    <property type="entry name" value="PMEI"/>
    <property type="match status" value="1"/>
</dbReference>
<dbReference type="InterPro" id="IPR011050">
    <property type="entry name" value="Pectin_lyase_fold/virulence"/>
</dbReference>
<evidence type="ECO:0000256" key="13">
    <source>
        <dbReference type="PROSITE-ProRule" id="PRU10040"/>
    </source>
</evidence>
<keyword evidence="19" id="KW-1185">Reference proteome</keyword>
<dbReference type="FunFam" id="1.20.140.40:FF:000001">
    <property type="entry name" value="Pectinesterase"/>
    <property type="match status" value="1"/>
</dbReference>
<dbReference type="CDD" id="cd15798">
    <property type="entry name" value="PMEI-like_3"/>
    <property type="match status" value="1"/>
</dbReference>
<dbReference type="FunFam" id="2.160.20.10:FF:000001">
    <property type="entry name" value="Pectinesterase"/>
    <property type="match status" value="1"/>
</dbReference>
<name>G7KXH8_MEDTR</name>
<dbReference type="InterPro" id="IPR035513">
    <property type="entry name" value="Invertase/methylesterase_inhib"/>
</dbReference>
<dbReference type="Proteomes" id="UP000265566">
    <property type="component" value="Chromosome 7"/>
</dbReference>
<comment type="catalytic activity">
    <reaction evidence="11 14">
        <text>[(1-&gt;4)-alpha-D-galacturonosyl methyl ester](n) + n H2O = [(1-&gt;4)-alpha-D-galacturonosyl](n) + n methanol + n H(+)</text>
        <dbReference type="Rhea" id="RHEA:22380"/>
        <dbReference type="Rhea" id="RHEA-COMP:14570"/>
        <dbReference type="Rhea" id="RHEA-COMP:14573"/>
        <dbReference type="ChEBI" id="CHEBI:15377"/>
        <dbReference type="ChEBI" id="CHEBI:15378"/>
        <dbReference type="ChEBI" id="CHEBI:17790"/>
        <dbReference type="ChEBI" id="CHEBI:140522"/>
        <dbReference type="ChEBI" id="CHEBI:140523"/>
        <dbReference type="EC" id="3.1.1.11"/>
    </reaction>
</comment>
<evidence type="ECO:0000256" key="12">
    <source>
        <dbReference type="ARBA" id="ARBA00057335"/>
    </source>
</evidence>
<evidence type="ECO:0000313" key="18">
    <source>
        <dbReference type="EnsemblPlants" id="AES82417"/>
    </source>
</evidence>
<evidence type="ECO:0000256" key="5">
    <source>
        <dbReference type="ARBA" id="ARBA00013229"/>
    </source>
</evidence>
<evidence type="ECO:0000256" key="9">
    <source>
        <dbReference type="ARBA" id="ARBA00023157"/>
    </source>
</evidence>
<dbReference type="GO" id="GO:0030599">
    <property type="term" value="F:pectinesterase activity"/>
    <property type="evidence" value="ECO:0000318"/>
    <property type="project" value="GO_Central"/>
</dbReference>
<dbReference type="Gramene" id="rna44024">
    <property type="protein sequence ID" value="RHN49216.1"/>
    <property type="gene ID" value="gene44024"/>
</dbReference>
<dbReference type="eggNOG" id="ENOG502QPZF">
    <property type="taxonomic scope" value="Eukaryota"/>
</dbReference>
<dbReference type="EnsemblPlants" id="AES82417">
    <property type="protein sequence ID" value="AES82417"/>
    <property type="gene ID" value="MTR_7g112590"/>
</dbReference>
<dbReference type="Gene3D" id="2.160.20.10">
    <property type="entry name" value="Single-stranded right-handed beta-helix, Pectin lyase-like"/>
    <property type="match status" value="1"/>
</dbReference>
<keyword evidence="9" id="KW-1015">Disulfide bond</keyword>
<gene>
    <name evidence="16" type="ordered locus">MTR_7g112590</name>
    <name evidence="17" type="ORF">MtrunA17_Chr7g0272151</name>
</gene>
<keyword evidence="7 14" id="KW-0378">Hydrolase</keyword>
<dbReference type="InterPro" id="IPR018040">
    <property type="entry name" value="Pectinesterase_Tyr_AS"/>
</dbReference>
<comment type="subcellular location">
    <subcellularLocation>
        <location evidence="1 14">Secreted</location>
        <location evidence="1 14">Cell wall</location>
    </subcellularLocation>
</comment>
<dbReference type="InterPro" id="IPR000070">
    <property type="entry name" value="Pectinesterase_cat"/>
</dbReference>
<reference evidence="17" key="4">
    <citation type="journal article" date="2018" name="Nat. Plants">
        <title>Whole-genome landscape of Medicago truncatula symbiotic genes.</title>
        <authorList>
            <person name="Pecrix Y."/>
            <person name="Gamas P."/>
            <person name="Carrere S."/>
        </authorList>
    </citation>
    <scope>NUCLEOTIDE SEQUENCE</scope>
    <source>
        <tissue evidence="17">Leaves</tissue>
    </source>
</reference>
<dbReference type="PANTHER" id="PTHR31707">
    <property type="entry name" value="PECTINESTERASE"/>
    <property type="match status" value="1"/>
</dbReference>
<evidence type="ECO:0000256" key="7">
    <source>
        <dbReference type="ARBA" id="ARBA00022801"/>
    </source>
</evidence>
<accession>G7KXH8</accession>
<dbReference type="EMBL" id="CM001223">
    <property type="protein sequence ID" value="AES82417.1"/>
    <property type="molecule type" value="Genomic_DNA"/>
</dbReference>
<dbReference type="GO" id="GO:0045490">
    <property type="term" value="P:pectin catabolic process"/>
    <property type="evidence" value="ECO:0007669"/>
    <property type="project" value="UniProtKB-UniRule"/>
</dbReference>
<feature type="domain" description="Pectinesterase inhibitor" evidence="15">
    <location>
        <begin position="54"/>
        <end position="206"/>
    </location>
</feature>
<dbReference type="SUPFAM" id="SSF101148">
    <property type="entry name" value="Plant invertase/pectin methylesterase inhibitor"/>
    <property type="match status" value="1"/>
</dbReference>
<dbReference type="PROSITE" id="PS00503">
    <property type="entry name" value="PECTINESTERASE_2"/>
    <property type="match status" value="1"/>
</dbReference>
<dbReference type="PROSITE" id="PS00800">
    <property type="entry name" value="PECTINESTERASE_1"/>
    <property type="match status" value="1"/>
</dbReference>
<dbReference type="PaxDb" id="3880-AES82417"/>
<evidence type="ECO:0000313" key="16">
    <source>
        <dbReference type="EMBL" id="AES82417.1"/>
    </source>
</evidence>
<protein>
    <recommendedName>
        <fullName evidence="5 14">Pectinesterase</fullName>
        <ecNumber evidence="5 14">3.1.1.11</ecNumber>
    </recommendedName>
</protein>
<dbReference type="EMBL" id="PSQE01000007">
    <property type="protein sequence ID" value="RHN49216.1"/>
    <property type="molecule type" value="Genomic_DNA"/>
</dbReference>
<keyword evidence="8 14" id="KW-0063">Aspartyl esterase</keyword>
<dbReference type="UniPathway" id="UPA00545">
    <property type="reaction ID" value="UER00823"/>
</dbReference>
<dbReference type="HOGENOM" id="CLU_012243_9_1_1"/>
<dbReference type="EC" id="3.1.1.11" evidence="5 14"/>
<evidence type="ECO:0000313" key="19">
    <source>
        <dbReference type="Proteomes" id="UP000002051"/>
    </source>
</evidence>
<evidence type="ECO:0000256" key="6">
    <source>
        <dbReference type="ARBA" id="ARBA00022512"/>
    </source>
</evidence>
<dbReference type="NCBIfam" id="TIGR01614">
    <property type="entry name" value="PME_inhib"/>
    <property type="match status" value="1"/>
</dbReference>
<dbReference type="InterPro" id="IPR006501">
    <property type="entry name" value="Pectinesterase_inhib_dom"/>
</dbReference>
<evidence type="ECO:0000256" key="8">
    <source>
        <dbReference type="ARBA" id="ARBA00023085"/>
    </source>
</evidence>
<evidence type="ECO:0000256" key="3">
    <source>
        <dbReference type="ARBA" id="ARBA00006027"/>
    </source>
</evidence>
<dbReference type="Gene3D" id="1.20.140.40">
    <property type="entry name" value="Invertase/pectin methylesterase inhibitor family protein"/>
    <property type="match status" value="1"/>
</dbReference>
<evidence type="ECO:0000256" key="11">
    <source>
        <dbReference type="ARBA" id="ARBA00047928"/>
    </source>
</evidence>
<dbReference type="GO" id="GO:0042545">
    <property type="term" value="P:cell wall modification"/>
    <property type="evidence" value="ECO:0007669"/>
    <property type="project" value="UniProtKB-UniRule"/>
</dbReference>
<sequence>MSGGGDAKRNKRLAIIGVSTFLLVAMVVAVTVNVGFNNKKEPGEETSKESHVSQSVKAVKTLCAPTDYKKECEDSLIAHAGNITEPKELIKIAFNITIAKISEGLKKTHLLQEAEKDERTKQALDTCKQVMQLSIDEFQRSLERFSNFDLNSLDRVLTSLKVWLSGAITYQETCLDAFENTTTDAGKKMKEVLQTSMHMSSNGLSIINQLSKTFEEMKQPAGRRLLKESVDGEEDVLGHGGDFELPEWVDDRAGVRKLLNKMTGRKLQAHVVVAKDGSGNFTTITEALKHVPKKNLKPFVIYIKEGVYKEYVEVTKTMTHVVFIGDGGRKTRITGNKNFIDGVGTFKTASVAITGDFFVGIGIGFENSAGPEKHQAVALRVQSDRSIFYKCRMDGYQDTLYAHTMRQFYRDCIISGTIDFVFGDSIAVLQNCTFVVRKPLENQQCIVTAQGRKEKNQPTGLIIQGGSIVADPKYYPVRLKNKAYLARPWKDFSRTIFLDTYIGDMITPEGYMPWQTPAGITGTDTCYYGEYNNRGPGSDVKQRVKWQGVKTITSEGAASFVPIRFFHGDDWIRVTRVPYSPGATKTPPSRPTH</sequence>
<proteinExistence type="inferred from homology"/>
<dbReference type="SUPFAM" id="SSF51126">
    <property type="entry name" value="Pectin lyase-like"/>
    <property type="match status" value="1"/>
</dbReference>
<keyword evidence="14" id="KW-0961">Cell wall biogenesis/degradation</keyword>
<comment type="pathway">
    <text evidence="2 14">Glycan metabolism; pectin degradation; 2-dehydro-3-deoxy-D-gluconate from pectin: step 1/5.</text>
</comment>
<comment type="similarity">
    <text evidence="4">In the C-terminal section; belongs to the pectinesterase family.</text>
</comment>
<dbReference type="Proteomes" id="UP000002051">
    <property type="component" value="Unassembled WGS sequence"/>
</dbReference>
<keyword evidence="14" id="KW-0964">Secreted</keyword>
<dbReference type="STRING" id="3880.G7KXH8"/>
<feature type="active site" evidence="13">
    <location>
        <position position="419"/>
    </location>
</feature>
<reference evidence="18" key="3">
    <citation type="submission" date="2015-04" db="UniProtKB">
        <authorList>
            <consortium name="EnsemblPlants"/>
        </authorList>
    </citation>
    <scope>IDENTIFICATION</scope>
    <source>
        <strain evidence="18">cv. Jemalong A17</strain>
    </source>
</reference>
<evidence type="ECO:0000259" key="15">
    <source>
        <dbReference type="SMART" id="SM00856"/>
    </source>
</evidence>
<reference evidence="16 19" key="2">
    <citation type="journal article" date="2014" name="BMC Genomics">
        <title>An improved genome release (version Mt4.0) for the model legume Medicago truncatula.</title>
        <authorList>
            <person name="Tang H."/>
            <person name="Krishnakumar V."/>
            <person name="Bidwell S."/>
            <person name="Rosen B."/>
            <person name="Chan A."/>
            <person name="Zhou S."/>
            <person name="Gentzbittel L."/>
            <person name="Childs K.L."/>
            <person name="Yandell M."/>
            <person name="Gundlach H."/>
            <person name="Mayer K.F."/>
            <person name="Schwartz D.C."/>
            <person name="Town C.D."/>
        </authorList>
    </citation>
    <scope>GENOME REANNOTATION</scope>
    <source>
        <strain evidence="18 19">cv. Jemalong A17</strain>
    </source>
</reference>
<keyword evidence="10" id="KW-0325">Glycoprotein</keyword>
<evidence type="ECO:0000256" key="2">
    <source>
        <dbReference type="ARBA" id="ARBA00005184"/>
    </source>
</evidence>
<comment type="similarity">
    <text evidence="3">In the N-terminal section; belongs to the PMEI family.</text>
</comment>
<reference evidence="16 19" key="1">
    <citation type="journal article" date="2011" name="Nature">
        <title>The Medicago genome provides insight into the evolution of rhizobial symbioses.</title>
        <authorList>
            <person name="Young N.D."/>
            <person name="Debelle F."/>
            <person name="Oldroyd G.E."/>
            <person name="Geurts R."/>
            <person name="Cannon S.B."/>
            <person name="Udvardi M.K."/>
            <person name="Benedito V.A."/>
            <person name="Mayer K.F."/>
            <person name="Gouzy J."/>
            <person name="Schoof H."/>
            <person name="Van de Peer Y."/>
            <person name="Proost S."/>
            <person name="Cook D.R."/>
            <person name="Meyers B.C."/>
            <person name="Spannagl M."/>
            <person name="Cheung F."/>
            <person name="De Mita S."/>
            <person name="Krishnakumar V."/>
            <person name="Gundlach H."/>
            <person name="Zhou S."/>
            <person name="Mudge J."/>
            <person name="Bharti A.K."/>
            <person name="Murray J.D."/>
            <person name="Naoumkina M.A."/>
            <person name="Rosen B."/>
            <person name="Silverstein K.A."/>
            <person name="Tang H."/>
            <person name="Rombauts S."/>
            <person name="Zhao P.X."/>
            <person name="Zhou P."/>
            <person name="Barbe V."/>
            <person name="Bardou P."/>
            <person name="Bechner M."/>
            <person name="Bellec A."/>
            <person name="Berger A."/>
            <person name="Berges H."/>
            <person name="Bidwell S."/>
            <person name="Bisseling T."/>
            <person name="Choisne N."/>
            <person name="Couloux A."/>
            <person name="Denny R."/>
            <person name="Deshpande S."/>
            <person name="Dai X."/>
            <person name="Doyle J.J."/>
            <person name="Dudez A.M."/>
            <person name="Farmer A.D."/>
            <person name="Fouteau S."/>
            <person name="Franken C."/>
            <person name="Gibelin C."/>
            <person name="Gish J."/>
            <person name="Goldstein S."/>
            <person name="Gonzalez A.J."/>
            <person name="Green P.J."/>
            <person name="Hallab A."/>
            <person name="Hartog M."/>
            <person name="Hua A."/>
            <person name="Humphray S.J."/>
            <person name="Jeong D.H."/>
            <person name="Jing Y."/>
            <person name="Jocker A."/>
            <person name="Kenton S.M."/>
            <person name="Kim D.J."/>
            <person name="Klee K."/>
            <person name="Lai H."/>
            <person name="Lang C."/>
            <person name="Lin S."/>
            <person name="Macmil S.L."/>
            <person name="Magdelenat G."/>
            <person name="Matthews L."/>
            <person name="McCorrison J."/>
            <person name="Monaghan E.L."/>
            <person name="Mun J.H."/>
            <person name="Najar F.Z."/>
            <person name="Nicholson C."/>
            <person name="Noirot C."/>
            <person name="O'Bleness M."/>
            <person name="Paule C.R."/>
            <person name="Poulain J."/>
            <person name="Prion F."/>
            <person name="Qin B."/>
            <person name="Qu C."/>
            <person name="Retzel E.F."/>
            <person name="Riddle C."/>
            <person name="Sallet E."/>
            <person name="Samain S."/>
            <person name="Samson N."/>
            <person name="Sanders I."/>
            <person name="Saurat O."/>
            <person name="Scarpelli C."/>
            <person name="Schiex T."/>
            <person name="Segurens B."/>
            <person name="Severin A.J."/>
            <person name="Sherrier D.J."/>
            <person name="Shi R."/>
            <person name="Sims S."/>
            <person name="Singer S.R."/>
            <person name="Sinharoy S."/>
            <person name="Sterck L."/>
            <person name="Viollet A."/>
            <person name="Wang B.B."/>
            <person name="Wang K."/>
            <person name="Wang M."/>
            <person name="Wang X."/>
            <person name="Warfsmann J."/>
            <person name="Weissenbach J."/>
            <person name="White D.D."/>
            <person name="White J.D."/>
            <person name="Wiley G.B."/>
            <person name="Wincker P."/>
            <person name="Xing Y."/>
            <person name="Yang L."/>
            <person name="Yao Z."/>
            <person name="Ying F."/>
            <person name="Zhai J."/>
            <person name="Zhou L."/>
            <person name="Zuber A."/>
            <person name="Denarie J."/>
            <person name="Dixon R.A."/>
            <person name="May G.D."/>
            <person name="Schwartz D.C."/>
            <person name="Rogers J."/>
            <person name="Quetier F."/>
            <person name="Town C.D."/>
            <person name="Roe B.A."/>
        </authorList>
    </citation>
    <scope>NUCLEOTIDE SEQUENCE [LARGE SCALE GENOMIC DNA]</scope>
    <source>
        <strain evidence="16">A17</strain>
        <strain evidence="18 19">cv. Jemalong A17</strain>
    </source>
</reference>
<evidence type="ECO:0000256" key="14">
    <source>
        <dbReference type="RuleBase" id="RU000589"/>
    </source>
</evidence>
<dbReference type="SMART" id="SM00856">
    <property type="entry name" value="PMEI"/>
    <property type="match status" value="1"/>
</dbReference>
<evidence type="ECO:0000256" key="1">
    <source>
        <dbReference type="ARBA" id="ARBA00004191"/>
    </source>
</evidence>
<dbReference type="OMA" id="ADEAIFY"/>
<dbReference type="AlphaFoldDB" id="G7KXH8"/>